<dbReference type="GO" id="GO:0003677">
    <property type="term" value="F:DNA binding"/>
    <property type="evidence" value="ECO:0007669"/>
    <property type="project" value="UniProtKB-KW"/>
</dbReference>
<dbReference type="SUPFAM" id="SSF46785">
    <property type="entry name" value="Winged helix' DNA-binding domain"/>
    <property type="match status" value="1"/>
</dbReference>
<accession>A0A5N7MX92</accession>
<dbReference type="SMART" id="SM00100">
    <property type="entry name" value="cNMP"/>
    <property type="match status" value="1"/>
</dbReference>
<dbReference type="RefSeq" id="WP_152718696.1">
    <property type="nucleotide sequence ID" value="NZ_VOSK01000798.1"/>
</dbReference>
<dbReference type="InterPro" id="IPR050397">
    <property type="entry name" value="Env_Response_Regulators"/>
</dbReference>
<reference evidence="5 6" key="1">
    <citation type="journal article" date="2019" name="Syst. Appl. Microbiol.">
        <title>Microvirga tunisiensis sp. nov., a root nodule symbiotic bacterium isolated from Lupinus micranthus and L. luteus grown in Northern Tunisia.</title>
        <authorList>
            <person name="Msaddak A."/>
            <person name="Rejili M."/>
            <person name="Duran D."/>
            <person name="Mars M."/>
            <person name="Palacios J.M."/>
            <person name="Ruiz-Argueso T."/>
            <person name="Rey L."/>
            <person name="Imperial J."/>
        </authorList>
    </citation>
    <scope>NUCLEOTIDE SEQUENCE [LARGE SCALE GENOMIC DNA]</scope>
    <source>
        <strain evidence="5 6">Lmie10</strain>
    </source>
</reference>
<dbReference type="EMBL" id="VOSK01000798">
    <property type="protein sequence ID" value="MPR31575.1"/>
    <property type="molecule type" value="Genomic_DNA"/>
</dbReference>
<comment type="caution">
    <text evidence="5">The sequence shown here is derived from an EMBL/GenBank/DDBJ whole genome shotgun (WGS) entry which is preliminary data.</text>
</comment>
<dbReference type="AlphaFoldDB" id="A0A5N7MX92"/>
<evidence type="ECO:0000259" key="4">
    <source>
        <dbReference type="PROSITE" id="PS51063"/>
    </source>
</evidence>
<dbReference type="InterPro" id="IPR014710">
    <property type="entry name" value="RmlC-like_jellyroll"/>
</dbReference>
<dbReference type="PANTHER" id="PTHR24567:SF74">
    <property type="entry name" value="HTH-TYPE TRANSCRIPTIONAL REGULATOR ARCR"/>
    <property type="match status" value="1"/>
</dbReference>
<feature type="non-terminal residue" evidence="5">
    <location>
        <position position="251"/>
    </location>
</feature>
<keyword evidence="6" id="KW-1185">Reference proteome</keyword>
<keyword evidence="2" id="KW-0238">DNA-binding</keyword>
<keyword evidence="3" id="KW-0804">Transcription</keyword>
<dbReference type="OrthoDB" id="7506088at2"/>
<gene>
    <name evidence="5" type="ORF">FS320_43765</name>
</gene>
<dbReference type="SMART" id="SM00419">
    <property type="entry name" value="HTH_CRP"/>
    <property type="match status" value="1"/>
</dbReference>
<organism evidence="5 6">
    <name type="scientific">Microvirga tunisiensis</name>
    <dbReference type="NCBI Taxonomy" id="2108360"/>
    <lineage>
        <taxon>Bacteria</taxon>
        <taxon>Pseudomonadati</taxon>
        <taxon>Pseudomonadota</taxon>
        <taxon>Alphaproteobacteria</taxon>
        <taxon>Hyphomicrobiales</taxon>
        <taxon>Methylobacteriaceae</taxon>
        <taxon>Microvirga</taxon>
    </lineage>
</organism>
<dbReference type="InterPro" id="IPR018490">
    <property type="entry name" value="cNMP-bd_dom_sf"/>
</dbReference>
<dbReference type="SUPFAM" id="SSF51206">
    <property type="entry name" value="cAMP-binding domain-like"/>
    <property type="match status" value="1"/>
</dbReference>
<dbReference type="PANTHER" id="PTHR24567">
    <property type="entry name" value="CRP FAMILY TRANSCRIPTIONAL REGULATORY PROTEIN"/>
    <property type="match status" value="1"/>
</dbReference>
<name>A0A5N7MX92_9HYPH</name>
<evidence type="ECO:0000256" key="3">
    <source>
        <dbReference type="ARBA" id="ARBA00023163"/>
    </source>
</evidence>
<dbReference type="GO" id="GO:0003700">
    <property type="term" value="F:DNA-binding transcription factor activity"/>
    <property type="evidence" value="ECO:0007669"/>
    <property type="project" value="TreeGrafter"/>
</dbReference>
<evidence type="ECO:0000256" key="1">
    <source>
        <dbReference type="ARBA" id="ARBA00023015"/>
    </source>
</evidence>
<dbReference type="InterPro" id="IPR000595">
    <property type="entry name" value="cNMP-bd_dom"/>
</dbReference>
<proteinExistence type="predicted"/>
<dbReference type="CDD" id="cd00038">
    <property type="entry name" value="CAP_ED"/>
    <property type="match status" value="1"/>
</dbReference>
<dbReference type="Pfam" id="PF13545">
    <property type="entry name" value="HTH_Crp_2"/>
    <property type="match status" value="1"/>
</dbReference>
<protein>
    <submittedName>
        <fullName evidence="5">Crp/Fnr family transcriptional regulator</fullName>
    </submittedName>
</protein>
<feature type="domain" description="HTH crp-type" evidence="4">
    <location>
        <begin position="157"/>
        <end position="223"/>
    </location>
</feature>
<evidence type="ECO:0000313" key="5">
    <source>
        <dbReference type="EMBL" id="MPR31575.1"/>
    </source>
</evidence>
<sequence>MPVEGRRLSGAAGSPLDHRANRFLAALEAEDFAFLEPQLEAIILPRGTVLYEPGDPIGYTYFPHNAIISLVDVMEDGRLAEVAMFGREGLFGLLSAFISREAFGRYVVQIPGSVSRVPLDHMHVAIQASPNLQRLVLAYNEALLAQAYHTVACNAVHPVEVRCCRWILSTHDRLDEDALPLTHEFLAEMLGVQRSTVSTVLRGLQTSGLIEQYRGGIRVIDRAGLERGACECYRKIRFRFKTLLPGSCAEP</sequence>
<dbReference type="InterPro" id="IPR012318">
    <property type="entry name" value="HTH_CRP"/>
</dbReference>
<dbReference type="Gene3D" id="2.60.120.10">
    <property type="entry name" value="Jelly Rolls"/>
    <property type="match status" value="1"/>
</dbReference>
<evidence type="ECO:0000313" key="6">
    <source>
        <dbReference type="Proteomes" id="UP000403266"/>
    </source>
</evidence>
<dbReference type="Proteomes" id="UP000403266">
    <property type="component" value="Unassembled WGS sequence"/>
</dbReference>
<keyword evidence="1" id="KW-0805">Transcription regulation</keyword>
<evidence type="ECO:0000256" key="2">
    <source>
        <dbReference type="ARBA" id="ARBA00023125"/>
    </source>
</evidence>
<dbReference type="PROSITE" id="PS51063">
    <property type="entry name" value="HTH_CRP_2"/>
    <property type="match status" value="1"/>
</dbReference>
<dbReference type="GO" id="GO:0005829">
    <property type="term" value="C:cytosol"/>
    <property type="evidence" value="ECO:0007669"/>
    <property type="project" value="TreeGrafter"/>
</dbReference>
<dbReference type="InterPro" id="IPR036390">
    <property type="entry name" value="WH_DNA-bd_sf"/>
</dbReference>